<sequence>MIRTVTLNDAQAIADIYNEYIVHTCITFETAPVSPAEMADRIRTISSTYPYFVYEADGEMLGYCYAHGWKEKQAYRQTAETTVYVKKGHTGKGIGQALMQQLIDASQKAGLHVLIACITYPNEASVRLHEKLGFKQVSRFNEVGRKFGQWLDIYDFQLVLSE</sequence>
<dbReference type="EMBL" id="JANRHJ010000003">
    <property type="protein sequence ID" value="MCR8873109.1"/>
    <property type="molecule type" value="Genomic_DNA"/>
</dbReference>
<dbReference type="Proteomes" id="UP001204579">
    <property type="component" value="Unassembled WGS sequence"/>
</dbReference>
<dbReference type="RefSeq" id="WP_018711423.1">
    <property type="nucleotide sequence ID" value="NZ_CALULB010000001.1"/>
</dbReference>
<reference evidence="4 5" key="1">
    <citation type="submission" date="2022-08" db="EMBL/GenBank/DDBJ databases">
        <authorList>
            <person name="Zeman M."/>
            <person name="Kubasova T."/>
        </authorList>
    </citation>
    <scope>NUCLEOTIDE SEQUENCE [LARGE SCALE GENOMIC DNA]</scope>
    <source>
        <strain evidence="4 5">ET62</strain>
    </source>
</reference>
<evidence type="ECO:0000256" key="2">
    <source>
        <dbReference type="ARBA" id="ARBA00023315"/>
    </source>
</evidence>
<keyword evidence="5" id="KW-1185">Reference proteome</keyword>
<dbReference type="AlphaFoldDB" id="A0AAW5N6J7"/>
<dbReference type="InterPro" id="IPR000182">
    <property type="entry name" value="GNAT_dom"/>
</dbReference>
<name>A0AAW5N6J7_9BACT</name>
<dbReference type="Pfam" id="PF13420">
    <property type="entry name" value="Acetyltransf_4"/>
    <property type="match status" value="1"/>
</dbReference>
<evidence type="ECO:0000259" key="3">
    <source>
        <dbReference type="PROSITE" id="PS51186"/>
    </source>
</evidence>
<feature type="domain" description="N-acetyltransferase" evidence="3">
    <location>
        <begin position="1"/>
        <end position="157"/>
    </location>
</feature>
<keyword evidence="1" id="KW-0808">Transferase</keyword>
<evidence type="ECO:0000256" key="1">
    <source>
        <dbReference type="ARBA" id="ARBA00022679"/>
    </source>
</evidence>
<dbReference type="CDD" id="cd04301">
    <property type="entry name" value="NAT_SF"/>
    <property type="match status" value="1"/>
</dbReference>
<dbReference type="GO" id="GO:0016747">
    <property type="term" value="F:acyltransferase activity, transferring groups other than amino-acyl groups"/>
    <property type="evidence" value="ECO:0007669"/>
    <property type="project" value="InterPro"/>
</dbReference>
<accession>A0AAW5N6J7</accession>
<dbReference type="GeneID" id="82443832"/>
<evidence type="ECO:0000313" key="5">
    <source>
        <dbReference type="Proteomes" id="UP001204579"/>
    </source>
</evidence>
<dbReference type="PANTHER" id="PTHR43072:SF23">
    <property type="entry name" value="UPF0039 PROTEIN C11D3.02C"/>
    <property type="match status" value="1"/>
</dbReference>
<organism evidence="4 5">
    <name type="scientific">Phocaeicola barnesiae</name>
    <dbReference type="NCBI Taxonomy" id="376804"/>
    <lineage>
        <taxon>Bacteria</taxon>
        <taxon>Pseudomonadati</taxon>
        <taxon>Bacteroidota</taxon>
        <taxon>Bacteroidia</taxon>
        <taxon>Bacteroidales</taxon>
        <taxon>Bacteroidaceae</taxon>
        <taxon>Phocaeicola</taxon>
    </lineage>
</organism>
<dbReference type="InterPro" id="IPR016181">
    <property type="entry name" value="Acyl_CoA_acyltransferase"/>
</dbReference>
<keyword evidence="2" id="KW-0012">Acyltransferase</keyword>
<dbReference type="PROSITE" id="PS51186">
    <property type="entry name" value="GNAT"/>
    <property type="match status" value="1"/>
</dbReference>
<proteinExistence type="predicted"/>
<dbReference type="PANTHER" id="PTHR43072">
    <property type="entry name" value="N-ACETYLTRANSFERASE"/>
    <property type="match status" value="1"/>
</dbReference>
<comment type="caution">
    <text evidence="4">The sequence shown here is derived from an EMBL/GenBank/DDBJ whole genome shotgun (WGS) entry which is preliminary data.</text>
</comment>
<dbReference type="SUPFAM" id="SSF55729">
    <property type="entry name" value="Acyl-CoA N-acyltransferases (Nat)"/>
    <property type="match status" value="1"/>
</dbReference>
<gene>
    <name evidence="4" type="ORF">NW209_03570</name>
</gene>
<evidence type="ECO:0000313" key="4">
    <source>
        <dbReference type="EMBL" id="MCR8873109.1"/>
    </source>
</evidence>
<protein>
    <submittedName>
        <fullName evidence="4">GNAT family N-acetyltransferase</fullName>
    </submittedName>
</protein>
<dbReference type="Gene3D" id="3.40.630.30">
    <property type="match status" value="1"/>
</dbReference>